<name>A0AAV5U051_9BILA</name>
<feature type="region of interest" description="Disordered" evidence="1">
    <location>
        <begin position="386"/>
        <end position="455"/>
    </location>
</feature>
<keyword evidence="3" id="KW-1185">Reference proteome</keyword>
<dbReference type="InterPro" id="IPR030045">
    <property type="entry name" value="CTNNAL1"/>
</dbReference>
<dbReference type="PANTHER" id="PTHR46342">
    <property type="entry name" value="ALPHA-CATULIN"/>
    <property type="match status" value="1"/>
</dbReference>
<feature type="compositionally biased region" description="Basic and acidic residues" evidence="1">
    <location>
        <begin position="434"/>
        <end position="455"/>
    </location>
</feature>
<gene>
    <name evidence="2" type="ORF">PENTCL1PPCAC_22388</name>
</gene>
<proteinExistence type="predicted"/>
<feature type="region of interest" description="Disordered" evidence="1">
    <location>
        <begin position="92"/>
        <end position="126"/>
    </location>
</feature>
<feature type="non-terminal residue" evidence="2">
    <location>
        <position position="1"/>
    </location>
</feature>
<reference evidence="2" key="1">
    <citation type="submission" date="2023-10" db="EMBL/GenBank/DDBJ databases">
        <title>Genome assembly of Pristionchus species.</title>
        <authorList>
            <person name="Yoshida K."/>
            <person name="Sommer R.J."/>
        </authorList>
    </citation>
    <scope>NUCLEOTIDE SEQUENCE</scope>
    <source>
        <strain evidence="2">RS0144</strain>
    </source>
</reference>
<evidence type="ECO:0008006" key="4">
    <source>
        <dbReference type="Google" id="ProtNLM"/>
    </source>
</evidence>
<dbReference type="Proteomes" id="UP001432027">
    <property type="component" value="Unassembled WGS sequence"/>
</dbReference>
<dbReference type="AlphaFoldDB" id="A0AAV5U051"/>
<evidence type="ECO:0000313" key="3">
    <source>
        <dbReference type="Proteomes" id="UP001432027"/>
    </source>
</evidence>
<feature type="region of interest" description="Disordered" evidence="1">
    <location>
        <begin position="354"/>
        <end position="374"/>
    </location>
</feature>
<feature type="compositionally biased region" description="Low complexity" evidence="1">
    <location>
        <begin position="363"/>
        <end position="374"/>
    </location>
</feature>
<feature type="compositionally biased region" description="Low complexity" evidence="1">
    <location>
        <begin position="101"/>
        <end position="110"/>
    </location>
</feature>
<comment type="caution">
    <text evidence="2">The sequence shown here is derived from an EMBL/GenBank/DDBJ whole genome shotgun (WGS) entry which is preliminary data.</text>
</comment>
<feature type="compositionally biased region" description="Basic and acidic residues" evidence="1">
    <location>
        <begin position="111"/>
        <end position="126"/>
    </location>
</feature>
<dbReference type="PANTHER" id="PTHR46342:SF1">
    <property type="entry name" value="ALPHA-CATULIN"/>
    <property type="match status" value="1"/>
</dbReference>
<evidence type="ECO:0000313" key="2">
    <source>
        <dbReference type="EMBL" id="GMT00214.1"/>
    </source>
</evidence>
<evidence type="ECO:0000256" key="1">
    <source>
        <dbReference type="SAM" id="MobiDB-lite"/>
    </source>
</evidence>
<protein>
    <recommendedName>
        <fullName evidence="4">Treslin N-terminal domain-containing protein</fullName>
    </recommendedName>
</protein>
<dbReference type="EMBL" id="BTSX01000005">
    <property type="protein sequence ID" value="GMT00214.1"/>
    <property type="molecule type" value="Genomic_DNA"/>
</dbReference>
<organism evidence="2 3">
    <name type="scientific">Pristionchus entomophagus</name>
    <dbReference type="NCBI Taxonomy" id="358040"/>
    <lineage>
        <taxon>Eukaryota</taxon>
        <taxon>Metazoa</taxon>
        <taxon>Ecdysozoa</taxon>
        <taxon>Nematoda</taxon>
        <taxon>Chromadorea</taxon>
        <taxon>Rhabditida</taxon>
        <taxon>Rhabditina</taxon>
        <taxon>Diplogasteromorpha</taxon>
        <taxon>Diplogasteroidea</taxon>
        <taxon>Neodiplogasteridae</taxon>
        <taxon>Pristionchus</taxon>
    </lineage>
</organism>
<accession>A0AAV5U051</accession>
<sequence>LDCPPPPQSGHSYSPALPATHPVSPICTVPPSLPLSSPQSTLTPSIHSLLEMPAHSTQGSLAIDEQAFHAIQSVGGIQSKAATQIAIIGTAGSSSDDESSRLSSQFSSDSLSRHDDPMNYSREQRSRQLREIRAVRLKARATDEVVQLDCSLDDLPSCLRSEFDQLLRREKAHSVIVYNIVINSLKKYFKKEEGRGSIESRISDFLLSRFIISSVKTRNILEDEMKGMEEAMMEVTSMILLQLYCVLHTAEKERVDKTELVKKLRYIYIHNCSSALKGVLDEEITDVFGSSLPLFISDLFMEVGVDDHIPVDLEDAVEAERRNASLSVSSTVSPATNSPPRYVIHGLTSLQIASSKEEVEKTSPSGGLRPSLSSRLEAMLDEFLEEEEPMSEGGRSTQSQSSQSQGVKRKAPPATPNREDRPARCRRVFVPETPDEKNGEEREGRKTRSQMKDDIKEVVKMTPMEKVMRAKRSTRGELKLAEIVKTSCDSPSLTGVASALRSRGIREEADTRSSRRNGNVLFPSETLLSRAEFLSANRDKGEKKSRVRLNLTTKLGTTIRGEEKDERRIRKKRKTDGNIGALVLDSDATSKYRKRMKETLAEGNKDDDTEVFYGRMSNRVGLFDDRHEREEAKVVYNRAGRVVYSPSCVFVAHTLLNVHNKTPLLPSKPSISSAEFKMNRLVRPASKGNRLKLKKLKERLSLASPKKEIKKELGV</sequence>
<dbReference type="GO" id="GO:0007266">
    <property type="term" value="P:Rho protein signal transduction"/>
    <property type="evidence" value="ECO:0007669"/>
    <property type="project" value="InterPro"/>
</dbReference>